<feature type="transmembrane region" description="Helical" evidence="1">
    <location>
        <begin position="42"/>
        <end position="65"/>
    </location>
</feature>
<gene>
    <name evidence="2" type="ORF">AWL63_12185</name>
</gene>
<reference evidence="2 3" key="1">
    <citation type="submission" date="2016-01" db="EMBL/GenBank/DDBJ databases">
        <title>Complete genome and mega plasmid sequence of Sphingomonas panacis DCY99 elicits systemic resistance in rice to Xanthomonas oryzae.</title>
        <authorList>
            <person name="Kim Y.J."/>
            <person name="Yang D.C."/>
            <person name="Sing P."/>
        </authorList>
    </citation>
    <scope>NUCLEOTIDE SEQUENCE [LARGE SCALE GENOMIC DNA]</scope>
    <source>
        <strain evidence="2 3">DCY99</strain>
    </source>
</reference>
<dbReference type="EMBL" id="CP014168">
    <property type="protein sequence ID" value="AOH86731.1"/>
    <property type="molecule type" value="Genomic_DNA"/>
</dbReference>
<feature type="transmembrane region" description="Helical" evidence="1">
    <location>
        <begin position="110"/>
        <end position="127"/>
    </location>
</feature>
<keyword evidence="1" id="KW-1133">Transmembrane helix</keyword>
<proteinExistence type="predicted"/>
<accession>A0A1B3ZH72</accession>
<evidence type="ECO:0000313" key="3">
    <source>
        <dbReference type="Proteomes" id="UP000094256"/>
    </source>
</evidence>
<dbReference type="RefSeq" id="WP_083224949.1">
    <property type="nucleotide sequence ID" value="NZ_CP014168.1"/>
</dbReference>
<protein>
    <submittedName>
        <fullName evidence="2">Uncharacterized protein</fullName>
    </submittedName>
</protein>
<keyword evidence="3" id="KW-1185">Reference proteome</keyword>
<feature type="transmembrane region" description="Helical" evidence="1">
    <location>
        <begin position="77"/>
        <end position="94"/>
    </location>
</feature>
<keyword evidence="1" id="KW-0472">Membrane</keyword>
<keyword evidence="1" id="KW-0812">Transmembrane</keyword>
<organism evidence="2 3">
    <name type="scientific">Sphingomonas panacis</name>
    <dbReference type="NCBI Taxonomy" id="1560345"/>
    <lineage>
        <taxon>Bacteria</taxon>
        <taxon>Pseudomonadati</taxon>
        <taxon>Pseudomonadota</taxon>
        <taxon>Alphaproteobacteria</taxon>
        <taxon>Sphingomonadales</taxon>
        <taxon>Sphingomonadaceae</taxon>
        <taxon>Sphingomonas</taxon>
    </lineage>
</organism>
<dbReference type="OrthoDB" id="7572282at2"/>
<dbReference type="Proteomes" id="UP000094256">
    <property type="component" value="Chromosome"/>
</dbReference>
<name>A0A1B3ZH72_9SPHN</name>
<dbReference type="AlphaFoldDB" id="A0A1B3ZH72"/>
<evidence type="ECO:0000313" key="2">
    <source>
        <dbReference type="EMBL" id="AOH86731.1"/>
    </source>
</evidence>
<dbReference type="KEGG" id="span:AWL63_12185"/>
<evidence type="ECO:0000256" key="1">
    <source>
        <dbReference type="SAM" id="Phobius"/>
    </source>
</evidence>
<sequence>MEFIFEIALQFLGEILLQVIFEFLAETGVHSLADTLKRPKNAVLSTIGFILWGAMAGGISLFILPHSPISNPLLRKCNVLVTPLVAGIFMMMIGRQRDKRGQTLVRLDRFSYAFAFAFAMAIVRYCWTK</sequence>